<feature type="compositionally biased region" description="Polar residues" evidence="1">
    <location>
        <begin position="1"/>
        <end position="21"/>
    </location>
</feature>
<proteinExistence type="predicted"/>
<sequence>MSSTTSFPTVGNPKPNSSSDAFKNPCPSQVLEVIKNVSTTEETAKQEVSKNFQIIEDLSLKPLTIVQSITRIERYVNDNTCPLQIMGAIVQPKLQFNKNFDSACENTWTTQSLNIVIQAREALLDVLLQPKREEIEMMKKQSNIEIALKKGLSDLNDFYSKMITHILVDKRTTSTIAIILFNNVSSLRYSYREFLLKAAFLANGDYTRSLVKKVSKAESKKNIDVKTVNAIPSDVQTTIDAAVKRAVQALYKNKKTIVNNGISMSPNVNQTLLTTFRKFSKGYPQTKNEEGIETLEEGWEIENWSFKKGRKRKRE</sequence>
<reference evidence="2 3" key="1">
    <citation type="journal article" date="2018" name="BMC Genomics">
        <title>Comparative genome analyses reveal sequence features reflecting distinct modes of host-adaptation between dicot and monocot powdery mildew.</title>
        <authorList>
            <person name="Wu Y."/>
            <person name="Ma X."/>
            <person name="Pan Z."/>
            <person name="Kale S.D."/>
            <person name="Song Y."/>
            <person name="King H."/>
            <person name="Zhang Q."/>
            <person name="Presley C."/>
            <person name="Deng X."/>
            <person name="Wei C.I."/>
            <person name="Xiao S."/>
        </authorList>
    </citation>
    <scope>NUCLEOTIDE SEQUENCE [LARGE SCALE GENOMIC DNA]</scope>
    <source>
        <strain evidence="2">UMSG2</strain>
    </source>
</reference>
<feature type="region of interest" description="Disordered" evidence="1">
    <location>
        <begin position="1"/>
        <end position="23"/>
    </location>
</feature>
<gene>
    <name evidence="2" type="ORF">OnM2_016042</name>
</gene>
<evidence type="ECO:0000256" key="1">
    <source>
        <dbReference type="SAM" id="MobiDB-lite"/>
    </source>
</evidence>
<keyword evidence="3" id="KW-1185">Reference proteome</keyword>
<comment type="caution">
    <text evidence="2">The sequence shown here is derived from an EMBL/GenBank/DDBJ whole genome shotgun (WGS) entry which is preliminary data.</text>
</comment>
<dbReference type="Proteomes" id="UP000286134">
    <property type="component" value="Unassembled WGS sequence"/>
</dbReference>
<organism evidence="2 3">
    <name type="scientific">Erysiphe neolycopersici</name>
    <dbReference type="NCBI Taxonomy" id="212602"/>
    <lineage>
        <taxon>Eukaryota</taxon>
        <taxon>Fungi</taxon>
        <taxon>Dikarya</taxon>
        <taxon>Ascomycota</taxon>
        <taxon>Pezizomycotina</taxon>
        <taxon>Leotiomycetes</taxon>
        <taxon>Erysiphales</taxon>
        <taxon>Erysiphaceae</taxon>
        <taxon>Erysiphe</taxon>
    </lineage>
</organism>
<protein>
    <submittedName>
        <fullName evidence="2">Uncharacterized protein</fullName>
    </submittedName>
</protein>
<dbReference type="EMBL" id="MCFK01001700">
    <property type="protein sequence ID" value="RKF64704.1"/>
    <property type="molecule type" value="Genomic_DNA"/>
</dbReference>
<evidence type="ECO:0000313" key="2">
    <source>
        <dbReference type="EMBL" id="RKF64704.1"/>
    </source>
</evidence>
<dbReference type="OrthoDB" id="10432145at2759"/>
<name>A0A420I4X8_9PEZI</name>
<dbReference type="AlphaFoldDB" id="A0A420I4X8"/>
<evidence type="ECO:0000313" key="3">
    <source>
        <dbReference type="Proteomes" id="UP000286134"/>
    </source>
</evidence>
<accession>A0A420I4X8</accession>